<evidence type="ECO:0000313" key="2">
    <source>
        <dbReference type="Proteomes" id="UP000237682"/>
    </source>
</evidence>
<dbReference type="AlphaFoldDB" id="A0A2S9Q8Y5"/>
<sequence length="87" mass="9998">MPHKLYALLRTLERHHLWFMMDRLGSDSVTLTVTVEENRLEIDIFEDERVEYTCYKSNQKIAAGGKNLDALISGLAAIGRQWPPAPR</sequence>
<name>A0A2S9Q8Y5_9HYPH</name>
<dbReference type="EMBL" id="PUEJ01000007">
    <property type="protein sequence ID" value="PRH85813.1"/>
    <property type="molecule type" value="Genomic_DNA"/>
</dbReference>
<keyword evidence="2" id="KW-1185">Reference proteome</keyword>
<accession>A0A2S9Q8Y5</accession>
<protein>
    <submittedName>
        <fullName evidence="1">Uncharacterized protein</fullName>
    </submittedName>
</protein>
<dbReference type="RefSeq" id="WP_105863809.1">
    <property type="nucleotide sequence ID" value="NZ_PUEJ01000007.1"/>
</dbReference>
<dbReference type="Proteomes" id="UP000237682">
    <property type="component" value="Unassembled WGS sequence"/>
</dbReference>
<proteinExistence type="predicted"/>
<dbReference type="OrthoDB" id="7571049at2"/>
<evidence type="ECO:0000313" key="1">
    <source>
        <dbReference type="EMBL" id="PRH85813.1"/>
    </source>
</evidence>
<reference evidence="1 2" key="1">
    <citation type="submission" date="2018-02" db="EMBL/GenBank/DDBJ databases">
        <title>Whole genome sequencing of endophytic bacterium.</title>
        <authorList>
            <person name="Eedara R."/>
            <person name="Podile A.R."/>
        </authorList>
    </citation>
    <scope>NUCLEOTIDE SEQUENCE [LARGE SCALE GENOMIC DNA]</scope>
    <source>
        <strain evidence="1 2">RP1T</strain>
    </source>
</reference>
<gene>
    <name evidence="1" type="ORF">C5L14_19880</name>
</gene>
<organism evidence="1 2">
    <name type="scientific">Labrys okinawensis</name>
    <dbReference type="NCBI Taxonomy" id="346911"/>
    <lineage>
        <taxon>Bacteria</taxon>
        <taxon>Pseudomonadati</taxon>
        <taxon>Pseudomonadota</taxon>
        <taxon>Alphaproteobacteria</taxon>
        <taxon>Hyphomicrobiales</taxon>
        <taxon>Xanthobacteraceae</taxon>
        <taxon>Labrys</taxon>
    </lineage>
</organism>
<comment type="caution">
    <text evidence="1">The sequence shown here is derived from an EMBL/GenBank/DDBJ whole genome shotgun (WGS) entry which is preliminary data.</text>
</comment>